<protein>
    <submittedName>
        <fullName evidence="2">Uncharacterized protein</fullName>
    </submittedName>
</protein>
<dbReference type="GO" id="GO:0000272">
    <property type="term" value="P:polysaccharide catabolic process"/>
    <property type="evidence" value="ECO:0007669"/>
    <property type="project" value="TreeGrafter"/>
</dbReference>
<dbReference type="RefSeq" id="WP_201682731.1">
    <property type="nucleotide sequence ID" value="NZ_JAEQNA010000001.1"/>
</dbReference>
<dbReference type="Gene3D" id="3.20.20.80">
    <property type="entry name" value="Glycosidases"/>
    <property type="match status" value="1"/>
</dbReference>
<feature type="compositionally biased region" description="Basic and acidic residues" evidence="1">
    <location>
        <begin position="50"/>
        <end position="63"/>
    </location>
</feature>
<dbReference type="SUPFAM" id="SSF51445">
    <property type="entry name" value="(Trans)glycosidases"/>
    <property type="match status" value="1"/>
</dbReference>
<evidence type="ECO:0000256" key="1">
    <source>
        <dbReference type="SAM" id="MobiDB-lite"/>
    </source>
</evidence>
<sequence>MLDHAADRPRPTQCFKRLWQTITPDPEAQSGVVARAPARGLAHPTADTQGVREDVPDPTHERGVSAGSYRAGKFVSGDQWGNGVGPHEPVRFDLAGGGTEPDAFGSNEFIAGSRRAGTEAMVAVNLGTRGAQAARRFVGYGNHTGGTALSDLGRVATTDRAGGRRAG</sequence>
<dbReference type="PANTHER" id="PTHR43576:SF3">
    <property type="entry name" value="ALPHA-L-ARABINOFURANOSIDASE C"/>
    <property type="match status" value="1"/>
</dbReference>
<proteinExistence type="predicted"/>
<feature type="region of interest" description="Disordered" evidence="1">
    <location>
        <begin position="26"/>
        <end position="99"/>
    </location>
</feature>
<dbReference type="PANTHER" id="PTHR43576">
    <property type="entry name" value="ALPHA-L-ARABINOFURANOSIDASE C-RELATED"/>
    <property type="match status" value="1"/>
</dbReference>
<gene>
    <name evidence="2" type="ORF">JI739_05100</name>
</gene>
<dbReference type="AlphaFoldDB" id="A0A937D3V4"/>
<dbReference type="Proteomes" id="UP000613011">
    <property type="component" value="Unassembled WGS sequence"/>
</dbReference>
<evidence type="ECO:0000313" key="2">
    <source>
        <dbReference type="EMBL" id="MBL0419722.1"/>
    </source>
</evidence>
<name>A0A937D3V4_9BURK</name>
<dbReference type="InterPro" id="IPR017853">
    <property type="entry name" value="GH"/>
</dbReference>
<keyword evidence="3" id="KW-1185">Reference proteome</keyword>
<evidence type="ECO:0000313" key="3">
    <source>
        <dbReference type="Proteomes" id="UP000613011"/>
    </source>
</evidence>
<dbReference type="EMBL" id="JAEQNA010000001">
    <property type="protein sequence ID" value="MBL0419722.1"/>
    <property type="molecule type" value="Genomic_DNA"/>
</dbReference>
<comment type="caution">
    <text evidence="2">The sequence shown here is derived from an EMBL/GenBank/DDBJ whole genome shotgun (WGS) entry which is preliminary data.</text>
</comment>
<accession>A0A937D3V4</accession>
<reference evidence="2" key="1">
    <citation type="submission" date="2021-01" db="EMBL/GenBank/DDBJ databases">
        <title>Ramlibacter sp. strain AW1 16S ribosomal RNA gene Genome sequencing and assembly.</title>
        <authorList>
            <person name="Kang M."/>
        </authorList>
    </citation>
    <scope>NUCLEOTIDE SEQUENCE</scope>
    <source>
        <strain evidence="2">AW1</strain>
    </source>
</reference>
<organism evidence="2 3">
    <name type="scientific">Ramlibacter aurantiacus</name>
    <dbReference type="NCBI Taxonomy" id="2801330"/>
    <lineage>
        <taxon>Bacteria</taxon>
        <taxon>Pseudomonadati</taxon>
        <taxon>Pseudomonadota</taxon>
        <taxon>Betaproteobacteria</taxon>
        <taxon>Burkholderiales</taxon>
        <taxon>Comamonadaceae</taxon>
        <taxon>Ramlibacter</taxon>
    </lineage>
</organism>